<organism evidence="1 2">
    <name type="scientific">Pseudoalteromonas denitrificans DSM 6059</name>
    <dbReference type="NCBI Taxonomy" id="1123010"/>
    <lineage>
        <taxon>Bacteria</taxon>
        <taxon>Pseudomonadati</taxon>
        <taxon>Pseudomonadota</taxon>
        <taxon>Gammaproteobacteria</taxon>
        <taxon>Alteromonadales</taxon>
        <taxon>Pseudoalteromonadaceae</taxon>
        <taxon>Pseudoalteromonas</taxon>
    </lineage>
</organism>
<dbReference type="RefSeq" id="WP_091989069.1">
    <property type="nucleotide sequence ID" value="NZ_FOLO01000046.1"/>
</dbReference>
<dbReference type="AlphaFoldDB" id="A0A1I1RFD6"/>
<dbReference type="OrthoDB" id="495783at2"/>
<protein>
    <submittedName>
        <fullName evidence="1">Uncharacterized conserved protein YbbK, DUF523 family</fullName>
    </submittedName>
</protein>
<accession>A0A1I1RFD6</accession>
<name>A0A1I1RFD6_9GAMM</name>
<dbReference type="InterPro" id="IPR007553">
    <property type="entry name" value="2-thiour_desulf"/>
</dbReference>
<sequence length="150" mass="16216">MNKILVSSCLLGEPVRYDGSSKPLLHKLLTLWQQQGRIISFCPEVAGGLPIPRDAAEIVSDGSVLTVSGDDVTKEFELGAKKALSICTKNQIKFALLKEGSPSCGRNEIYDGSHQGVKVSGLGLTAKLLEENGIRVFSENQIESLYLKVI</sequence>
<gene>
    <name evidence="1" type="ORF">SAMN02745724_04102</name>
</gene>
<reference evidence="1 2" key="1">
    <citation type="submission" date="2016-10" db="EMBL/GenBank/DDBJ databases">
        <authorList>
            <person name="de Groot N.N."/>
        </authorList>
    </citation>
    <scope>NUCLEOTIDE SEQUENCE [LARGE SCALE GENOMIC DNA]</scope>
    <source>
        <strain evidence="1 2">DSM 6059</strain>
    </source>
</reference>
<evidence type="ECO:0000313" key="1">
    <source>
        <dbReference type="EMBL" id="SFD29100.1"/>
    </source>
</evidence>
<dbReference type="Proteomes" id="UP000198862">
    <property type="component" value="Unassembled WGS sequence"/>
</dbReference>
<dbReference type="STRING" id="1123010.SAMN02745724_04102"/>
<dbReference type="PANTHER" id="PTHR30087">
    <property type="entry name" value="INNER MEMBRANE PROTEIN"/>
    <property type="match status" value="1"/>
</dbReference>
<keyword evidence="2" id="KW-1185">Reference proteome</keyword>
<dbReference type="EMBL" id="FOLO01000046">
    <property type="protein sequence ID" value="SFD29100.1"/>
    <property type="molecule type" value="Genomic_DNA"/>
</dbReference>
<dbReference type="Pfam" id="PF04463">
    <property type="entry name" value="2-thiour_desulf"/>
    <property type="match status" value="1"/>
</dbReference>
<dbReference type="PANTHER" id="PTHR30087:SF1">
    <property type="entry name" value="HYPOTHETICAL CYTOSOLIC PROTEIN"/>
    <property type="match status" value="1"/>
</dbReference>
<proteinExistence type="predicted"/>
<evidence type="ECO:0000313" key="2">
    <source>
        <dbReference type="Proteomes" id="UP000198862"/>
    </source>
</evidence>